<geneLocation type="plasmid" evidence="1">
    <name>unnamed1</name>
</geneLocation>
<sequence length="60" mass="6748">MMIKSSDAEIQKLVRDANLLLQRLDDGGLSLACLKMSMTIDAIEQSSQLKRNRSKTRMHG</sequence>
<evidence type="ECO:0000313" key="2">
    <source>
        <dbReference type="Proteomes" id="UP000276254"/>
    </source>
</evidence>
<name>A0A494THA2_SPHPE</name>
<dbReference type="KEGG" id="spha:D3Y57_04020"/>
<gene>
    <name evidence="1" type="ORF">D3Y57_04020</name>
</gene>
<keyword evidence="1" id="KW-0614">Plasmid</keyword>
<dbReference type="AlphaFoldDB" id="A0A494THA2"/>
<keyword evidence="2" id="KW-1185">Reference proteome</keyword>
<accession>A0A494THA2</accession>
<proteinExistence type="predicted"/>
<dbReference type="EMBL" id="CP032828">
    <property type="protein sequence ID" value="AYJ85201.1"/>
    <property type="molecule type" value="Genomic_DNA"/>
</dbReference>
<protein>
    <submittedName>
        <fullName evidence="1">Uncharacterized protein</fullName>
    </submittedName>
</protein>
<reference evidence="1 2" key="1">
    <citation type="submission" date="2018-09" db="EMBL/GenBank/DDBJ databases">
        <title>Sphingomonas peninsula sp. nov., isolated from fildes peninsula, Antarctic soil.</title>
        <authorList>
            <person name="Yingchao G."/>
        </authorList>
    </citation>
    <scope>NUCLEOTIDE SEQUENCE [LARGE SCALE GENOMIC DNA]</scope>
    <source>
        <strain evidence="1 2">YZ-8</strain>
        <plasmid evidence="1 2">unnamed1</plasmid>
    </source>
</reference>
<dbReference type="RefSeq" id="WP_121151557.1">
    <property type="nucleotide sequence ID" value="NZ_CP032828.1"/>
</dbReference>
<evidence type="ECO:0000313" key="1">
    <source>
        <dbReference type="EMBL" id="AYJ85201.1"/>
    </source>
</evidence>
<dbReference type="Proteomes" id="UP000276254">
    <property type="component" value="Plasmid unnamed1"/>
</dbReference>
<dbReference type="GeneID" id="39491490"/>
<organism evidence="1 2">
    <name type="scientific">Sphingomonas paeninsulae</name>
    <dbReference type="NCBI Taxonomy" id="2319844"/>
    <lineage>
        <taxon>Bacteria</taxon>
        <taxon>Pseudomonadati</taxon>
        <taxon>Pseudomonadota</taxon>
        <taxon>Alphaproteobacteria</taxon>
        <taxon>Sphingomonadales</taxon>
        <taxon>Sphingomonadaceae</taxon>
        <taxon>Sphingomonas</taxon>
    </lineage>
</organism>